<comment type="caution">
    <text evidence="2">The sequence shown here is derived from an EMBL/GenBank/DDBJ whole genome shotgun (WGS) entry which is preliminary data.</text>
</comment>
<evidence type="ECO:0000313" key="3">
    <source>
        <dbReference type="Proteomes" id="UP001589575"/>
    </source>
</evidence>
<sequence>MFPADQVRPTFVGTEGITVPTQGGTDEGLIHGQQTDTTSRRGGGGRARDFSRREHPEERDRGG</sequence>
<accession>A0ABV5FY08</accession>
<dbReference type="Proteomes" id="UP001589575">
    <property type="component" value="Unassembled WGS sequence"/>
</dbReference>
<keyword evidence="3" id="KW-1185">Reference proteome</keyword>
<evidence type="ECO:0000313" key="2">
    <source>
        <dbReference type="EMBL" id="MFB9071530.1"/>
    </source>
</evidence>
<feature type="compositionally biased region" description="Basic and acidic residues" evidence="1">
    <location>
        <begin position="46"/>
        <end position="63"/>
    </location>
</feature>
<gene>
    <name evidence="2" type="ORF">ACFFX0_10065</name>
</gene>
<organism evidence="2 3">
    <name type="scientific">Citricoccus parietis</name>
    <dbReference type="NCBI Taxonomy" id="592307"/>
    <lineage>
        <taxon>Bacteria</taxon>
        <taxon>Bacillati</taxon>
        <taxon>Actinomycetota</taxon>
        <taxon>Actinomycetes</taxon>
        <taxon>Micrococcales</taxon>
        <taxon>Micrococcaceae</taxon>
        <taxon>Citricoccus</taxon>
    </lineage>
</organism>
<protein>
    <submittedName>
        <fullName evidence="2">Uncharacterized protein</fullName>
    </submittedName>
</protein>
<dbReference type="EMBL" id="JBHMFI010000001">
    <property type="protein sequence ID" value="MFB9071530.1"/>
    <property type="molecule type" value="Genomic_DNA"/>
</dbReference>
<evidence type="ECO:0000256" key="1">
    <source>
        <dbReference type="SAM" id="MobiDB-lite"/>
    </source>
</evidence>
<reference evidence="2 3" key="1">
    <citation type="submission" date="2024-09" db="EMBL/GenBank/DDBJ databases">
        <authorList>
            <person name="Sun Q."/>
            <person name="Mori K."/>
        </authorList>
    </citation>
    <scope>NUCLEOTIDE SEQUENCE [LARGE SCALE GENOMIC DNA]</scope>
    <source>
        <strain evidence="2 3">CCM 7609</strain>
    </source>
</reference>
<feature type="region of interest" description="Disordered" evidence="1">
    <location>
        <begin position="1"/>
        <end position="63"/>
    </location>
</feature>
<proteinExistence type="predicted"/>
<name>A0ABV5FY08_9MICC</name>